<dbReference type="AlphaFoldDB" id="A0A844QL57"/>
<sequence>MLRVRYESLVRDDYQRAHPNDSFDDLKRRARFSKEDQGLLRDWMNVAAARAKQCERDSIAALARPRGG</sequence>
<accession>A0A844QL57</accession>
<keyword evidence="2" id="KW-1185">Reference proteome</keyword>
<proteinExistence type="predicted"/>
<evidence type="ECO:0000313" key="2">
    <source>
        <dbReference type="Proteomes" id="UP000463224"/>
    </source>
</evidence>
<protein>
    <submittedName>
        <fullName evidence="1">Uncharacterized protein</fullName>
    </submittedName>
</protein>
<comment type="caution">
    <text evidence="1">The sequence shown here is derived from an EMBL/GenBank/DDBJ whole genome shotgun (WGS) entry which is preliminary data.</text>
</comment>
<dbReference type="Proteomes" id="UP000463224">
    <property type="component" value="Unassembled WGS sequence"/>
</dbReference>
<evidence type="ECO:0000313" key="1">
    <source>
        <dbReference type="EMBL" id="MVA98690.1"/>
    </source>
</evidence>
<name>A0A844QL57_9HYPH</name>
<dbReference type="EMBL" id="WPHG01000003">
    <property type="protein sequence ID" value="MVA98690.1"/>
    <property type="molecule type" value="Genomic_DNA"/>
</dbReference>
<gene>
    <name evidence="1" type="ORF">GN330_15700</name>
</gene>
<organism evidence="1 2">
    <name type="scientific">Nitratireductor arenosus</name>
    <dbReference type="NCBI Taxonomy" id="2682096"/>
    <lineage>
        <taxon>Bacteria</taxon>
        <taxon>Pseudomonadati</taxon>
        <taxon>Pseudomonadota</taxon>
        <taxon>Alphaproteobacteria</taxon>
        <taxon>Hyphomicrobiales</taxon>
        <taxon>Phyllobacteriaceae</taxon>
        <taxon>Nitratireductor</taxon>
    </lineage>
</organism>
<reference evidence="1 2" key="1">
    <citation type="submission" date="2019-12" db="EMBL/GenBank/DDBJ databases">
        <title>Nitratireductor arenosus sp. nov., Isolated from sea sand, Jeju island, South Korea.</title>
        <authorList>
            <person name="Kim W."/>
        </authorList>
    </citation>
    <scope>NUCLEOTIDE SEQUENCE [LARGE SCALE GENOMIC DNA]</scope>
    <source>
        <strain evidence="1 2">CAU 1489</strain>
    </source>
</reference>